<feature type="region of interest" description="Disordered" evidence="1">
    <location>
        <begin position="1"/>
        <end position="61"/>
    </location>
</feature>
<dbReference type="PATRIC" id="fig|1263868.3.peg.6055"/>
<comment type="caution">
    <text evidence="2">The sequence shown here is derived from an EMBL/GenBank/DDBJ whole genome shotgun (WGS) entry which is preliminary data.</text>
</comment>
<reference evidence="2 3" key="1">
    <citation type="journal article" date="2013" name="Mar. Genomics">
        <title>Expression of sulfatases in Rhodopirellula baltica and the diversity of sulfatases in the genus Rhodopirellula.</title>
        <authorList>
            <person name="Wegner C.E."/>
            <person name="Richter-Heitmann T."/>
            <person name="Klindworth A."/>
            <person name="Klockow C."/>
            <person name="Richter M."/>
            <person name="Achstetter T."/>
            <person name="Glockner F.O."/>
            <person name="Harder J."/>
        </authorList>
    </citation>
    <scope>NUCLEOTIDE SEQUENCE [LARGE SCALE GENOMIC DNA]</scope>
    <source>
        <strain evidence="2 3">SH398</strain>
    </source>
</reference>
<evidence type="ECO:0000256" key="1">
    <source>
        <dbReference type="SAM" id="MobiDB-lite"/>
    </source>
</evidence>
<protein>
    <submittedName>
        <fullName evidence="2">Uncharacterized protein</fullName>
    </submittedName>
</protein>
<organism evidence="2 3">
    <name type="scientific">Rhodopirellula europaea SH398</name>
    <dbReference type="NCBI Taxonomy" id="1263868"/>
    <lineage>
        <taxon>Bacteria</taxon>
        <taxon>Pseudomonadati</taxon>
        <taxon>Planctomycetota</taxon>
        <taxon>Planctomycetia</taxon>
        <taxon>Pirellulales</taxon>
        <taxon>Pirellulaceae</taxon>
        <taxon>Rhodopirellula</taxon>
    </lineage>
</organism>
<accession>M5RX27</accession>
<name>M5RX27_9BACT</name>
<feature type="compositionally biased region" description="Basic residues" evidence="1">
    <location>
        <begin position="1"/>
        <end position="12"/>
    </location>
</feature>
<gene>
    <name evidence="2" type="ORF">RESH_05582</name>
</gene>
<dbReference type="AlphaFoldDB" id="M5RX27"/>
<dbReference type="EMBL" id="ANOF01000183">
    <property type="protein sequence ID" value="EMI23845.1"/>
    <property type="molecule type" value="Genomic_DNA"/>
</dbReference>
<dbReference type="Proteomes" id="UP000011996">
    <property type="component" value="Unassembled WGS sequence"/>
</dbReference>
<proteinExistence type="predicted"/>
<evidence type="ECO:0000313" key="2">
    <source>
        <dbReference type="EMBL" id="EMI23845.1"/>
    </source>
</evidence>
<sequence>MIGKPAKNRRWTSSRQDPPGDEQKLDTRPTTPGDWAADQEAEPEERAEVDQALGRGQITCP</sequence>
<evidence type="ECO:0000313" key="3">
    <source>
        <dbReference type="Proteomes" id="UP000011996"/>
    </source>
</evidence>